<feature type="compositionally biased region" description="Acidic residues" evidence="1">
    <location>
        <begin position="113"/>
        <end position="124"/>
    </location>
</feature>
<organism evidence="2 3">
    <name type="scientific">Acrasis kona</name>
    <dbReference type="NCBI Taxonomy" id="1008807"/>
    <lineage>
        <taxon>Eukaryota</taxon>
        <taxon>Discoba</taxon>
        <taxon>Heterolobosea</taxon>
        <taxon>Tetramitia</taxon>
        <taxon>Eutetramitia</taxon>
        <taxon>Acrasidae</taxon>
        <taxon>Acrasis</taxon>
    </lineage>
</organism>
<feature type="region of interest" description="Disordered" evidence="1">
    <location>
        <begin position="95"/>
        <end position="205"/>
    </location>
</feature>
<feature type="compositionally biased region" description="Basic residues" evidence="1">
    <location>
        <begin position="99"/>
        <end position="108"/>
    </location>
</feature>
<evidence type="ECO:0000313" key="3">
    <source>
        <dbReference type="Proteomes" id="UP001431209"/>
    </source>
</evidence>
<sequence length="205" mass="23493">IEVATMSQKDTHKQKTYVVEALMPDVSSIVKGWMGDTEFKENNADEESLKKFFEQSDPRKRRAGVNAHQLAEAGVKNQLKHKNDKINSDLKYALLNKHDAKKRKKRKGMLIDYGEDEENQEESDSENKPDVAEPASKKRKNNTKVVPEDEEEEGKSAKFTKKLGNNRATAQKANNLIQHYTSNKPNEQLVNKKKKKKSKKKQKTI</sequence>
<evidence type="ECO:0000256" key="1">
    <source>
        <dbReference type="SAM" id="MobiDB-lite"/>
    </source>
</evidence>
<feature type="compositionally biased region" description="Basic residues" evidence="1">
    <location>
        <begin position="191"/>
        <end position="205"/>
    </location>
</feature>
<protein>
    <recommendedName>
        <fullName evidence="4">NUC153 domain-containing protein</fullName>
    </recommendedName>
</protein>
<comment type="caution">
    <text evidence="2">The sequence shown here is derived from an EMBL/GenBank/DDBJ whole genome shotgun (WGS) entry which is preliminary data.</text>
</comment>
<name>A0AAW2Z668_9EUKA</name>
<proteinExistence type="predicted"/>
<gene>
    <name evidence="2" type="ORF">AKO1_005187</name>
</gene>
<evidence type="ECO:0008006" key="4">
    <source>
        <dbReference type="Google" id="ProtNLM"/>
    </source>
</evidence>
<dbReference type="AlphaFoldDB" id="A0AAW2Z668"/>
<keyword evidence="3" id="KW-1185">Reference proteome</keyword>
<dbReference type="Proteomes" id="UP001431209">
    <property type="component" value="Unassembled WGS sequence"/>
</dbReference>
<evidence type="ECO:0000313" key="2">
    <source>
        <dbReference type="EMBL" id="KAL0484425.1"/>
    </source>
</evidence>
<feature type="compositionally biased region" description="Polar residues" evidence="1">
    <location>
        <begin position="166"/>
        <end position="189"/>
    </location>
</feature>
<feature type="non-terminal residue" evidence="2">
    <location>
        <position position="1"/>
    </location>
</feature>
<reference evidence="2 3" key="1">
    <citation type="submission" date="2024-03" db="EMBL/GenBank/DDBJ databases">
        <title>The Acrasis kona genome and developmental transcriptomes reveal deep origins of eukaryotic multicellular pathways.</title>
        <authorList>
            <person name="Sheikh S."/>
            <person name="Fu C.-J."/>
            <person name="Brown M.W."/>
            <person name="Baldauf S.L."/>
        </authorList>
    </citation>
    <scope>NUCLEOTIDE SEQUENCE [LARGE SCALE GENOMIC DNA]</scope>
    <source>
        <strain evidence="2 3">ATCC MYA-3509</strain>
    </source>
</reference>
<accession>A0AAW2Z668</accession>
<dbReference type="EMBL" id="JAOPGA020001042">
    <property type="protein sequence ID" value="KAL0484425.1"/>
    <property type="molecule type" value="Genomic_DNA"/>
</dbReference>